<accession>A0A1S2XPT5</accession>
<dbReference type="SUPFAM" id="SSF57756">
    <property type="entry name" value="Retrovirus zinc finger-like domains"/>
    <property type="match status" value="1"/>
</dbReference>
<evidence type="ECO:0000313" key="2">
    <source>
        <dbReference type="Proteomes" id="UP000087171"/>
    </source>
</evidence>
<organism evidence="2 3">
    <name type="scientific">Cicer arietinum</name>
    <name type="common">Chickpea</name>
    <name type="synonym">Garbanzo</name>
    <dbReference type="NCBI Taxonomy" id="3827"/>
    <lineage>
        <taxon>Eukaryota</taxon>
        <taxon>Viridiplantae</taxon>
        <taxon>Streptophyta</taxon>
        <taxon>Embryophyta</taxon>
        <taxon>Tracheophyta</taxon>
        <taxon>Spermatophyta</taxon>
        <taxon>Magnoliopsida</taxon>
        <taxon>eudicotyledons</taxon>
        <taxon>Gunneridae</taxon>
        <taxon>Pentapetalae</taxon>
        <taxon>rosids</taxon>
        <taxon>fabids</taxon>
        <taxon>Fabales</taxon>
        <taxon>Fabaceae</taxon>
        <taxon>Papilionoideae</taxon>
        <taxon>50 kb inversion clade</taxon>
        <taxon>NPAAA clade</taxon>
        <taxon>Hologalegina</taxon>
        <taxon>IRL clade</taxon>
        <taxon>Cicereae</taxon>
        <taxon>Cicer</taxon>
    </lineage>
</organism>
<reference evidence="2" key="1">
    <citation type="journal article" date="2013" name="Nat. Biotechnol.">
        <title>Draft genome sequence of chickpea (Cicer arietinum) provides a resource for trait improvement.</title>
        <authorList>
            <person name="Varshney R.K."/>
            <person name="Song C."/>
            <person name="Saxena R.K."/>
            <person name="Azam S."/>
            <person name="Yu S."/>
            <person name="Sharpe A.G."/>
            <person name="Cannon S."/>
            <person name="Baek J."/>
            <person name="Rosen B.D."/>
            <person name="Tar'an B."/>
            <person name="Millan T."/>
            <person name="Zhang X."/>
            <person name="Ramsay L.D."/>
            <person name="Iwata A."/>
            <person name="Wang Y."/>
            <person name="Nelson W."/>
            <person name="Farmer A.D."/>
            <person name="Gaur P.M."/>
            <person name="Soderlund C."/>
            <person name="Penmetsa R.V."/>
            <person name="Xu C."/>
            <person name="Bharti A.K."/>
            <person name="He W."/>
            <person name="Winter P."/>
            <person name="Zhao S."/>
            <person name="Hane J.K."/>
            <person name="Carrasquilla-Garcia N."/>
            <person name="Condie J.A."/>
            <person name="Upadhyaya H.D."/>
            <person name="Luo M.C."/>
            <person name="Thudi M."/>
            <person name="Gowda C.L."/>
            <person name="Singh N.P."/>
            <person name="Lichtenzveig J."/>
            <person name="Gali K.K."/>
            <person name="Rubio J."/>
            <person name="Nadarajan N."/>
            <person name="Dolezel J."/>
            <person name="Bansal K.C."/>
            <person name="Xu X."/>
            <person name="Edwards D."/>
            <person name="Zhang G."/>
            <person name="Kahl G."/>
            <person name="Gil J."/>
            <person name="Singh K.B."/>
            <person name="Datta S.K."/>
            <person name="Jackson S.A."/>
            <person name="Wang J."/>
            <person name="Cook D.R."/>
        </authorList>
    </citation>
    <scope>NUCLEOTIDE SEQUENCE [LARGE SCALE GENOMIC DNA]</scope>
    <source>
        <strain evidence="2">cv. CDC Frontier</strain>
    </source>
</reference>
<dbReference type="GO" id="GO:0003676">
    <property type="term" value="F:nucleic acid binding"/>
    <property type="evidence" value="ECO:0007669"/>
    <property type="project" value="InterPro"/>
</dbReference>
<dbReference type="GO" id="GO:0008270">
    <property type="term" value="F:zinc ion binding"/>
    <property type="evidence" value="ECO:0007669"/>
    <property type="project" value="InterPro"/>
</dbReference>
<dbReference type="PANTHER" id="PTHR35317">
    <property type="entry name" value="OS04G0629600 PROTEIN"/>
    <property type="match status" value="1"/>
</dbReference>
<evidence type="ECO:0000313" key="3">
    <source>
        <dbReference type="RefSeq" id="XP_004492617.2"/>
    </source>
</evidence>
<name>A0A1S2XPT5_CICAR</name>
<protein>
    <submittedName>
        <fullName evidence="3">Uncharacterized protein LOC101488385</fullName>
    </submittedName>
</protein>
<dbReference type="RefSeq" id="XP_004492617.2">
    <property type="nucleotide sequence ID" value="XM_004492560.2"/>
</dbReference>
<dbReference type="GeneID" id="101488385"/>
<keyword evidence="2" id="KW-1185">Reference proteome</keyword>
<gene>
    <name evidence="3" type="primary">LOC101488385</name>
</gene>
<dbReference type="Proteomes" id="UP000087171">
    <property type="component" value="Chromosome Ca3"/>
</dbReference>
<dbReference type="PaxDb" id="3827-XP_004492617.1"/>
<feature type="region of interest" description="Disordered" evidence="1">
    <location>
        <begin position="223"/>
        <end position="245"/>
    </location>
</feature>
<reference evidence="3" key="2">
    <citation type="submission" date="2025-08" db="UniProtKB">
        <authorList>
            <consortium name="RefSeq"/>
        </authorList>
    </citation>
    <scope>IDENTIFICATION</scope>
    <source>
        <tissue evidence="3">Etiolated seedlings</tissue>
    </source>
</reference>
<proteinExistence type="predicted"/>
<dbReference type="KEGG" id="cam:101488385"/>
<dbReference type="InterPro" id="IPR036875">
    <property type="entry name" value="Znf_CCHC_sf"/>
</dbReference>
<dbReference type="AlphaFoldDB" id="A0A1S2XPT5"/>
<dbReference type="STRING" id="3827.A0A1S2XPT5"/>
<dbReference type="OrthoDB" id="2013098at2759"/>
<dbReference type="eggNOG" id="KOG0017">
    <property type="taxonomic scope" value="Eukaryota"/>
</dbReference>
<evidence type="ECO:0000256" key="1">
    <source>
        <dbReference type="SAM" id="MobiDB-lite"/>
    </source>
</evidence>
<sequence>MGSEENFAAASIPKFDDDYDHWSMVMENLLRSKEYWVAVESGYTEPTSKDGMMGAQIKNLEEIKLKDLKAKNYLFQSLDKSVLKTITQKDTSKQLWDSMKLKCQGNARVKRAQLNRLRRDFEVLAMKQGESITDYFGRVMTVANDMRNYGEDVDDVKIVEKILRTLTEKWNYIVCSIEEAKDIDQLSVDALQSSLLVHEQKFKGSGEDEHALKVTHEERYGGRGRGRAAFRGGRGQGRGRGSQPRSKETVECYKCHKLGHFQYVCQANYAGLEESEEMVLMAYVDTLEDDRNVEWYIDSGCSNHMWELCKYEPCWKRKCLVDCKRSKSPCT</sequence>
<dbReference type="Pfam" id="PF14223">
    <property type="entry name" value="Retrotran_gag_2"/>
    <property type="match status" value="1"/>
</dbReference>
<dbReference type="PANTHER" id="PTHR35317:SF23">
    <property type="entry name" value="OS04G0629600 PROTEIN"/>
    <property type="match status" value="1"/>
</dbReference>